<keyword evidence="1" id="KW-0812">Transmembrane</keyword>
<evidence type="ECO:0000313" key="3">
    <source>
        <dbReference type="Proteomes" id="UP001597508"/>
    </source>
</evidence>
<gene>
    <name evidence="2" type="ORF">ACFSRZ_08145</name>
</gene>
<keyword evidence="1" id="KW-0472">Membrane</keyword>
<evidence type="ECO:0000256" key="1">
    <source>
        <dbReference type="SAM" id="Phobius"/>
    </source>
</evidence>
<dbReference type="EMBL" id="JBHULH010000003">
    <property type="protein sequence ID" value="MFD2567340.1"/>
    <property type="molecule type" value="Genomic_DNA"/>
</dbReference>
<feature type="transmembrane region" description="Helical" evidence="1">
    <location>
        <begin position="38"/>
        <end position="59"/>
    </location>
</feature>
<accession>A0ABW5LRX2</accession>
<feature type="transmembrane region" description="Helical" evidence="1">
    <location>
        <begin position="80"/>
        <end position="110"/>
    </location>
</feature>
<sequence>MNPKYLIALVFHLLFMPGAVLGYFFAVYDPNQETDIVQALLTLTILIFISELIVWFDFVKFRFTKHYSENQYLIRRLLRSFFTMGATFGVMFASSFTEVGGGIMILYYLLITPLKFRFKQFTAH</sequence>
<evidence type="ECO:0000313" key="2">
    <source>
        <dbReference type="EMBL" id="MFD2567340.1"/>
    </source>
</evidence>
<keyword evidence="3" id="KW-1185">Reference proteome</keyword>
<proteinExistence type="predicted"/>
<reference evidence="3" key="1">
    <citation type="journal article" date="2019" name="Int. J. Syst. Evol. Microbiol.">
        <title>The Global Catalogue of Microorganisms (GCM) 10K type strain sequencing project: providing services to taxonomists for standard genome sequencing and annotation.</title>
        <authorList>
            <consortium name="The Broad Institute Genomics Platform"/>
            <consortium name="The Broad Institute Genome Sequencing Center for Infectious Disease"/>
            <person name="Wu L."/>
            <person name="Ma J."/>
        </authorList>
    </citation>
    <scope>NUCLEOTIDE SEQUENCE [LARGE SCALE GENOMIC DNA]</scope>
    <source>
        <strain evidence="3">KCTC 52127</strain>
    </source>
</reference>
<keyword evidence="1" id="KW-1133">Transmembrane helix</keyword>
<dbReference type="RefSeq" id="WP_379666048.1">
    <property type="nucleotide sequence ID" value="NZ_JBHULH010000003.1"/>
</dbReference>
<name>A0ABW5LRX2_9FLAO</name>
<organism evidence="2 3">
    <name type="scientific">Pseudotenacibaculum haliotis</name>
    <dbReference type="NCBI Taxonomy" id="1862138"/>
    <lineage>
        <taxon>Bacteria</taxon>
        <taxon>Pseudomonadati</taxon>
        <taxon>Bacteroidota</taxon>
        <taxon>Flavobacteriia</taxon>
        <taxon>Flavobacteriales</taxon>
        <taxon>Flavobacteriaceae</taxon>
        <taxon>Pseudotenacibaculum</taxon>
    </lineage>
</organism>
<protein>
    <submittedName>
        <fullName evidence="2">Uncharacterized protein</fullName>
    </submittedName>
</protein>
<comment type="caution">
    <text evidence="2">The sequence shown here is derived from an EMBL/GenBank/DDBJ whole genome shotgun (WGS) entry which is preliminary data.</text>
</comment>
<dbReference type="Proteomes" id="UP001597508">
    <property type="component" value="Unassembled WGS sequence"/>
</dbReference>